<keyword evidence="1" id="KW-0472">Membrane</keyword>
<evidence type="ECO:0000256" key="1">
    <source>
        <dbReference type="SAM" id="Phobius"/>
    </source>
</evidence>
<feature type="domain" description="DUF1206" evidence="2">
    <location>
        <begin position="110"/>
        <end position="178"/>
    </location>
</feature>
<dbReference type="AlphaFoldDB" id="A0A9W6REQ2"/>
<dbReference type="Pfam" id="PF06724">
    <property type="entry name" value="DUF1206"/>
    <property type="match status" value="3"/>
</dbReference>
<accession>A0A9W6REQ2</accession>
<dbReference type="RefSeq" id="WP_285619937.1">
    <property type="nucleotide sequence ID" value="NZ_BSTJ01000002.1"/>
</dbReference>
<organism evidence="3 4">
    <name type="scientific">Actinoallomurus iriomotensis</name>
    <dbReference type="NCBI Taxonomy" id="478107"/>
    <lineage>
        <taxon>Bacteria</taxon>
        <taxon>Bacillati</taxon>
        <taxon>Actinomycetota</taxon>
        <taxon>Actinomycetes</taxon>
        <taxon>Streptosporangiales</taxon>
        <taxon>Thermomonosporaceae</taxon>
        <taxon>Actinoallomurus</taxon>
    </lineage>
</organism>
<feature type="transmembrane region" description="Helical" evidence="1">
    <location>
        <begin position="68"/>
        <end position="90"/>
    </location>
</feature>
<feature type="transmembrane region" description="Helical" evidence="1">
    <location>
        <begin position="111"/>
        <end position="134"/>
    </location>
</feature>
<feature type="transmembrane region" description="Helical" evidence="1">
    <location>
        <begin position="29"/>
        <end position="48"/>
    </location>
</feature>
<gene>
    <name evidence="3" type="ORF">Airi01_024860</name>
</gene>
<feature type="domain" description="DUF1206" evidence="2">
    <location>
        <begin position="27"/>
        <end position="95"/>
    </location>
</feature>
<dbReference type="Proteomes" id="UP001165135">
    <property type="component" value="Unassembled WGS sequence"/>
</dbReference>
<protein>
    <submittedName>
        <fullName evidence="3">Membrane protein</fullName>
    </submittedName>
</protein>
<name>A0A9W6REQ2_9ACTN</name>
<evidence type="ECO:0000259" key="2">
    <source>
        <dbReference type="Pfam" id="PF06724"/>
    </source>
</evidence>
<dbReference type="InterPro" id="IPR009597">
    <property type="entry name" value="DUF1206"/>
</dbReference>
<evidence type="ECO:0000313" key="4">
    <source>
        <dbReference type="Proteomes" id="UP001165135"/>
    </source>
</evidence>
<feature type="transmembrane region" description="Helical" evidence="1">
    <location>
        <begin position="211"/>
        <end position="228"/>
    </location>
</feature>
<evidence type="ECO:0000313" key="3">
    <source>
        <dbReference type="EMBL" id="GLY74219.1"/>
    </source>
</evidence>
<keyword evidence="1" id="KW-0812">Transmembrane</keyword>
<proteinExistence type="predicted"/>
<feature type="transmembrane region" description="Helical" evidence="1">
    <location>
        <begin position="154"/>
        <end position="178"/>
    </location>
</feature>
<keyword evidence="1" id="KW-1133">Transmembrane helix</keyword>
<feature type="domain" description="DUF1206" evidence="2">
    <location>
        <begin position="208"/>
        <end position="274"/>
    </location>
</feature>
<dbReference type="EMBL" id="BSTJ01000002">
    <property type="protein sequence ID" value="GLY74219.1"/>
    <property type="molecule type" value="Genomic_DNA"/>
</dbReference>
<feature type="transmembrane region" description="Helical" evidence="1">
    <location>
        <begin position="248"/>
        <end position="269"/>
    </location>
</feature>
<reference evidence="3" key="1">
    <citation type="submission" date="2023-03" db="EMBL/GenBank/DDBJ databases">
        <title>Actinoallomurus iriomotensis NBRC 103681.</title>
        <authorList>
            <person name="Ichikawa N."/>
            <person name="Sato H."/>
            <person name="Tonouchi N."/>
        </authorList>
    </citation>
    <scope>NUCLEOTIDE SEQUENCE</scope>
    <source>
        <strain evidence="3">NBRC 103681</strain>
    </source>
</reference>
<sequence>MTAQGARFRAAGSRASSSGTFRALGRAGLAARGVIYIIVGALAVQIAFGKGGKEADRQGALQTVASTPGGTVLLWLLAIGLAGMAIWRFSEAIWGQAAPEGDKATKRLSSLARGVFYAVVCASTVAFATGSGGPGSSDKKSKDWTGKAMHDLPAGRWIVLIAGLGVVAIGIGIAVAALRTKFEKKLNTHQMSPGVRKAVRTVGVIGKSTRALVYTAAGAFIVYAAVKFDPGKAKGVDGTLRQFAHTGAGPWLLVLVAAGLIVFGVYSFCEARWRRV</sequence>
<comment type="caution">
    <text evidence="3">The sequence shown here is derived from an EMBL/GenBank/DDBJ whole genome shotgun (WGS) entry which is preliminary data.</text>
</comment>